<feature type="transmembrane region" description="Helical" evidence="7">
    <location>
        <begin position="25"/>
        <end position="47"/>
    </location>
</feature>
<keyword evidence="2" id="KW-0813">Transport</keyword>
<proteinExistence type="predicted"/>
<evidence type="ECO:0000256" key="2">
    <source>
        <dbReference type="ARBA" id="ARBA00022448"/>
    </source>
</evidence>
<feature type="domain" description="Major facilitator superfamily (MFS) profile" evidence="8">
    <location>
        <begin position="25"/>
        <end position="475"/>
    </location>
</feature>
<dbReference type="GO" id="GO:0022857">
    <property type="term" value="F:transmembrane transporter activity"/>
    <property type="evidence" value="ECO:0007669"/>
    <property type="project" value="InterPro"/>
</dbReference>
<protein>
    <submittedName>
        <fullName evidence="9">MFS transporter</fullName>
    </submittedName>
</protein>
<evidence type="ECO:0000256" key="3">
    <source>
        <dbReference type="ARBA" id="ARBA00022475"/>
    </source>
</evidence>
<dbReference type="Gene3D" id="1.20.1720.10">
    <property type="entry name" value="Multidrug resistance protein D"/>
    <property type="match status" value="1"/>
</dbReference>
<comment type="caution">
    <text evidence="9">The sequence shown here is derived from an EMBL/GenBank/DDBJ whole genome shotgun (WGS) entry which is preliminary data.</text>
</comment>
<feature type="transmembrane region" description="Helical" evidence="7">
    <location>
        <begin position="151"/>
        <end position="172"/>
    </location>
</feature>
<feature type="transmembrane region" description="Helical" evidence="7">
    <location>
        <begin position="316"/>
        <end position="337"/>
    </location>
</feature>
<dbReference type="PANTHER" id="PTHR42718:SF46">
    <property type="entry name" value="BLR6921 PROTEIN"/>
    <property type="match status" value="1"/>
</dbReference>
<accession>A0A8J3ZZC9</accession>
<dbReference type="AlphaFoldDB" id="A0A8J3ZZC9"/>
<evidence type="ECO:0000313" key="9">
    <source>
        <dbReference type="EMBL" id="GIJ72974.1"/>
    </source>
</evidence>
<keyword evidence="10" id="KW-1185">Reference proteome</keyword>
<dbReference type="PANTHER" id="PTHR42718">
    <property type="entry name" value="MAJOR FACILITATOR SUPERFAMILY MULTIDRUG TRANSPORTER MFSC"/>
    <property type="match status" value="1"/>
</dbReference>
<keyword evidence="5 7" id="KW-1133">Transmembrane helix</keyword>
<dbReference type="RefSeq" id="WP_203932806.1">
    <property type="nucleotide sequence ID" value="NZ_BOPH01000108.1"/>
</dbReference>
<evidence type="ECO:0000259" key="8">
    <source>
        <dbReference type="PROSITE" id="PS50850"/>
    </source>
</evidence>
<dbReference type="InterPro" id="IPR005829">
    <property type="entry name" value="Sugar_transporter_CS"/>
</dbReference>
<evidence type="ECO:0000313" key="10">
    <source>
        <dbReference type="Proteomes" id="UP000635606"/>
    </source>
</evidence>
<dbReference type="PROSITE" id="PS50850">
    <property type="entry name" value="MFS"/>
    <property type="match status" value="1"/>
</dbReference>
<reference evidence="9" key="1">
    <citation type="submission" date="2021-01" db="EMBL/GenBank/DDBJ databases">
        <title>Whole genome shotgun sequence of Virgisporangium ochraceum NBRC 16418.</title>
        <authorList>
            <person name="Komaki H."/>
            <person name="Tamura T."/>
        </authorList>
    </citation>
    <scope>NUCLEOTIDE SEQUENCE</scope>
    <source>
        <strain evidence="9">NBRC 16418</strain>
    </source>
</reference>
<keyword evidence="3" id="KW-1003">Cell membrane</keyword>
<feature type="transmembrane region" description="Helical" evidence="7">
    <location>
        <begin position="178"/>
        <end position="197"/>
    </location>
</feature>
<gene>
    <name evidence="9" type="ORF">Voc01_078910</name>
</gene>
<organism evidence="9 10">
    <name type="scientific">Virgisporangium ochraceum</name>
    <dbReference type="NCBI Taxonomy" id="65505"/>
    <lineage>
        <taxon>Bacteria</taxon>
        <taxon>Bacillati</taxon>
        <taxon>Actinomycetota</taxon>
        <taxon>Actinomycetes</taxon>
        <taxon>Micromonosporales</taxon>
        <taxon>Micromonosporaceae</taxon>
        <taxon>Virgisporangium</taxon>
    </lineage>
</organism>
<feature type="transmembrane region" description="Helical" evidence="7">
    <location>
        <begin position="344"/>
        <end position="363"/>
    </location>
</feature>
<evidence type="ECO:0000256" key="6">
    <source>
        <dbReference type="ARBA" id="ARBA00023136"/>
    </source>
</evidence>
<feature type="transmembrane region" description="Helical" evidence="7">
    <location>
        <begin position="92"/>
        <end position="110"/>
    </location>
</feature>
<feature type="transmembrane region" description="Helical" evidence="7">
    <location>
        <begin position="209"/>
        <end position="230"/>
    </location>
</feature>
<feature type="transmembrane region" description="Helical" evidence="7">
    <location>
        <begin position="283"/>
        <end position="304"/>
    </location>
</feature>
<dbReference type="GO" id="GO:0005886">
    <property type="term" value="C:plasma membrane"/>
    <property type="evidence" value="ECO:0007669"/>
    <property type="project" value="UniProtKB-SubCell"/>
</dbReference>
<dbReference type="Gene3D" id="1.20.1250.20">
    <property type="entry name" value="MFS general substrate transporter like domains"/>
    <property type="match status" value="1"/>
</dbReference>
<feature type="transmembrane region" description="Helical" evidence="7">
    <location>
        <begin position="242"/>
        <end position="262"/>
    </location>
</feature>
<dbReference type="InterPro" id="IPR011701">
    <property type="entry name" value="MFS"/>
</dbReference>
<evidence type="ECO:0000256" key="5">
    <source>
        <dbReference type="ARBA" id="ARBA00022989"/>
    </source>
</evidence>
<keyword evidence="6 7" id="KW-0472">Membrane</keyword>
<dbReference type="PROSITE" id="PS00216">
    <property type="entry name" value="SUGAR_TRANSPORT_1"/>
    <property type="match status" value="1"/>
</dbReference>
<keyword evidence="4 7" id="KW-0812">Transmembrane</keyword>
<evidence type="ECO:0000256" key="7">
    <source>
        <dbReference type="SAM" id="Phobius"/>
    </source>
</evidence>
<dbReference type="Proteomes" id="UP000635606">
    <property type="component" value="Unassembled WGS sequence"/>
</dbReference>
<dbReference type="SUPFAM" id="SSF103473">
    <property type="entry name" value="MFS general substrate transporter"/>
    <property type="match status" value="1"/>
</dbReference>
<dbReference type="InterPro" id="IPR020846">
    <property type="entry name" value="MFS_dom"/>
</dbReference>
<dbReference type="EMBL" id="BOPH01000108">
    <property type="protein sequence ID" value="GIJ72974.1"/>
    <property type="molecule type" value="Genomic_DNA"/>
</dbReference>
<evidence type="ECO:0000256" key="1">
    <source>
        <dbReference type="ARBA" id="ARBA00004651"/>
    </source>
</evidence>
<name>A0A8J3ZZC9_9ACTN</name>
<feature type="transmembrane region" description="Helical" evidence="7">
    <location>
        <begin position="62"/>
        <end position="80"/>
    </location>
</feature>
<evidence type="ECO:0000256" key="4">
    <source>
        <dbReference type="ARBA" id="ARBA00022692"/>
    </source>
</evidence>
<dbReference type="InterPro" id="IPR036259">
    <property type="entry name" value="MFS_trans_sf"/>
</dbReference>
<feature type="transmembrane region" description="Helical" evidence="7">
    <location>
        <begin position="116"/>
        <end position="139"/>
    </location>
</feature>
<sequence length="483" mass="49366">MTIYASASRPAVADRPPPDPMRWRSMAVIGVAQLLLILDMTIVNVALPTAQHDLGIADADRHWVVTAYTLTFGGLLLLGGRIADRAGRKRTFVVGLVGFAVASTAAGLAVDAGTLFAARALQGTFAALLAPAALSLLTVAFTDPAERARAFALYGAIAGGGGALGLLLGGVLTEVASWRWTLLVATPIAAAAAVAALRYVRDSRCDARVGYDLPGALTGTAGLVALVYGFSLAGTDGWRAPVTLAAIGVSALLLTGFVVIEVRTAEPMLPMRILAHRDRAGAYLARLLVGVAIFSVFLFLTYHLQRTLGYTPIEAGAAFLPFTAGVVAGSVVVVRALPHLGPRLAMVTGLATSSAGMFLLSHLDVDSGYWTHILPAELLISVGMGLTFGPLSGTALTAVADDDAGIASALVNTSQQVGGSLGTALLNTVATTAAAGHAIGGAAAVTHGYAVVFEVSALLLTAAAISTAVLLTDGTPVTQRQRR</sequence>
<dbReference type="Pfam" id="PF07690">
    <property type="entry name" value="MFS_1"/>
    <property type="match status" value="1"/>
</dbReference>
<dbReference type="CDD" id="cd17321">
    <property type="entry name" value="MFS_MMR_MDR_like"/>
    <property type="match status" value="1"/>
</dbReference>
<comment type="subcellular location">
    <subcellularLocation>
        <location evidence="1">Cell membrane</location>
        <topology evidence="1">Multi-pass membrane protein</topology>
    </subcellularLocation>
</comment>